<feature type="transmembrane region" description="Helical" evidence="1">
    <location>
        <begin position="187"/>
        <end position="209"/>
    </location>
</feature>
<feature type="transmembrane region" description="Helical" evidence="1">
    <location>
        <begin position="294"/>
        <end position="317"/>
    </location>
</feature>
<keyword evidence="1" id="KW-0472">Membrane</keyword>
<feature type="non-terminal residue" evidence="2">
    <location>
        <position position="1"/>
    </location>
</feature>
<proteinExistence type="predicted"/>
<dbReference type="InterPro" id="IPR018830">
    <property type="entry name" value="DUF2434"/>
</dbReference>
<dbReference type="OrthoDB" id="5308502at2759"/>
<dbReference type="EMBL" id="MCFI01000035">
    <property type="protein sequence ID" value="ORY73391.1"/>
    <property type="molecule type" value="Genomic_DNA"/>
</dbReference>
<keyword evidence="1" id="KW-0812">Transmembrane</keyword>
<feature type="transmembrane region" description="Helical" evidence="1">
    <location>
        <begin position="61"/>
        <end position="79"/>
    </location>
</feature>
<feature type="non-terminal residue" evidence="2">
    <location>
        <position position="322"/>
    </location>
</feature>
<reference evidence="2 3" key="1">
    <citation type="submission" date="2016-07" db="EMBL/GenBank/DDBJ databases">
        <title>Pervasive Adenine N6-methylation of Active Genes in Fungi.</title>
        <authorList>
            <consortium name="DOE Joint Genome Institute"/>
            <person name="Mondo S.J."/>
            <person name="Dannebaum R.O."/>
            <person name="Kuo R.C."/>
            <person name="Labutti K."/>
            <person name="Haridas S."/>
            <person name="Kuo A."/>
            <person name="Salamov A."/>
            <person name="Ahrendt S.R."/>
            <person name="Lipzen A."/>
            <person name="Sullivan W."/>
            <person name="Andreopoulos W.B."/>
            <person name="Clum A."/>
            <person name="Lindquist E."/>
            <person name="Daum C."/>
            <person name="Ramamoorthy G.K."/>
            <person name="Gryganskyi A."/>
            <person name="Culley D."/>
            <person name="Magnuson J.K."/>
            <person name="James T.Y."/>
            <person name="O'Malley M.A."/>
            <person name="Stajich J.E."/>
            <person name="Spatafora J.W."/>
            <person name="Visel A."/>
            <person name="Grigoriev I.V."/>
        </authorList>
    </citation>
    <scope>NUCLEOTIDE SEQUENCE [LARGE SCALE GENOMIC DNA]</scope>
    <source>
        <strain evidence="2 3">12-1054</strain>
    </source>
</reference>
<evidence type="ECO:0000256" key="1">
    <source>
        <dbReference type="SAM" id="Phobius"/>
    </source>
</evidence>
<name>A0A1Y2EP83_PROLT</name>
<keyword evidence="1" id="KW-1133">Transmembrane helix</keyword>
<evidence type="ECO:0000313" key="3">
    <source>
        <dbReference type="Proteomes" id="UP000193685"/>
    </source>
</evidence>
<feature type="transmembrane region" description="Helical" evidence="1">
    <location>
        <begin position="229"/>
        <end position="249"/>
    </location>
</feature>
<sequence>WNYTYLYENGTAYSNGTISNATQCYMLRPPYMPVIFTNGTVANSTGCSQPIMPIKSHGRTGIAFAALFILLVPFCITALRRHGKRAYSAKSKLYPYGKRWEFYWQLLAIICVMISSFFAIDIDRVVVQSGGFGAYCLFWSAQLPVTLAAIWEMSRNWAQVEADRYIADRPEMPLNKHNDSLAVKFQFWVPLLFYALDLLALFLIALRPWGGVIRGNVAEATDGRFKSGAWFSLLAYFVILTLHLIATFSYRPAAGLHAWCVVLCMVLILPRLFYTILQMNDYNISPFNPNVNALYTSLLGYLPLLAVFIVMNVRGLLMQNID</sequence>
<accession>A0A1Y2EP83</accession>
<dbReference type="Proteomes" id="UP000193685">
    <property type="component" value="Unassembled WGS sequence"/>
</dbReference>
<feature type="transmembrane region" description="Helical" evidence="1">
    <location>
        <begin position="256"/>
        <end position="274"/>
    </location>
</feature>
<dbReference type="STRING" id="56484.A0A1Y2EP83"/>
<feature type="transmembrane region" description="Helical" evidence="1">
    <location>
        <begin position="132"/>
        <end position="151"/>
    </location>
</feature>
<dbReference type="OMA" id="WLPLWFY"/>
<protein>
    <submittedName>
        <fullName evidence="2">Uncharacterized protein</fullName>
    </submittedName>
</protein>
<dbReference type="Pfam" id="PF10361">
    <property type="entry name" value="DUF2434"/>
    <property type="match status" value="1"/>
</dbReference>
<dbReference type="GeneID" id="63783839"/>
<comment type="caution">
    <text evidence="2">The sequence shown here is derived from an EMBL/GenBank/DDBJ whole genome shotgun (WGS) entry which is preliminary data.</text>
</comment>
<evidence type="ECO:0000313" key="2">
    <source>
        <dbReference type="EMBL" id="ORY73391.1"/>
    </source>
</evidence>
<dbReference type="RefSeq" id="XP_040721813.1">
    <property type="nucleotide sequence ID" value="XM_040867240.1"/>
</dbReference>
<gene>
    <name evidence="2" type="ORF">BCR37DRAFT_336798</name>
</gene>
<dbReference type="AlphaFoldDB" id="A0A1Y2EP83"/>
<feature type="transmembrane region" description="Helical" evidence="1">
    <location>
        <begin position="100"/>
        <end position="120"/>
    </location>
</feature>
<keyword evidence="3" id="KW-1185">Reference proteome</keyword>
<organism evidence="2 3">
    <name type="scientific">Protomyces lactucae-debilis</name>
    <dbReference type="NCBI Taxonomy" id="2754530"/>
    <lineage>
        <taxon>Eukaryota</taxon>
        <taxon>Fungi</taxon>
        <taxon>Dikarya</taxon>
        <taxon>Ascomycota</taxon>
        <taxon>Taphrinomycotina</taxon>
        <taxon>Taphrinomycetes</taxon>
        <taxon>Taphrinales</taxon>
        <taxon>Protomycetaceae</taxon>
        <taxon>Protomyces</taxon>
    </lineage>
</organism>